<evidence type="ECO:0000313" key="1">
    <source>
        <dbReference type="EMBL" id="KUL21870.1"/>
    </source>
</evidence>
<dbReference type="EMBL" id="LMBR01000201">
    <property type="protein sequence ID" value="KUL21870.1"/>
    <property type="molecule type" value="Genomic_DNA"/>
</dbReference>
<dbReference type="Proteomes" id="UP000053937">
    <property type="component" value="Unassembled WGS sequence"/>
</dbReference>
<protein>
    <submittedName>
        <fullName evidence="1">Uncharacterized protein</fullName>
    </submittedName>
</protein>
<gene>
    <name evidence="1" type="ORF">ASB62_07840</name>
</gene>
<organism evidence="1 2">
    <name type="scientific">Chlorobium limicola</name>
    <dbReference type="NCBI Taxonomy" id="1092"/>
    <lineage>
        <taxon>Bacteria</taxon>
        <taxon>Pseudomonadati</taxon>
        <taxon>Chlorobiota</taxon>
        <taxon>Chlorobiia</taxon>
        <taxon>Chlorobiales</taxon>
        <taxon>Chlorobiaceae</taxon>
        <taxon>Chlorobium/Pelodictyon group</taxon>
        <taxon>Chlorobium</taxon>
    </lineage>
</organism>
<proteinExistence type="predicted"/>
<dbReference type="AlphaFoldDB" id="A0A101J7X0"/>
<reference evidence="1 2" key="1">
    <citation type="submission" date="2015-10" db="EMBL/GenBank/DDBJ databases">
        <title>Draft Genome Sequence of Chlorobium limicola strain Frasassi Growing under Artificial Lighting in the Frasassi Cave System.</title>
        <authorList>
            <person name="Mansor M."/>
            <person name="Macalady J."/>
        </authorList>
    </citation>
    <scope>NUCLEOTIDE SEQUENCE [LARGE SCALE GENOMIC DNA]</scope>
    <source>
        <strain evidence="1 2">Frasassi</strain>
    </source>
</reference>
<evidence type="ECO:0000313" key="2">
    <source>
        <dbReference type="Proteomes" id="UP000053937"/>
    </source>
</evidence>
<keyword evidence="2" id="KW-1185">Reference proteome</keyword>
<comment type="caution">
    <text evidence="1">The sequence shown here is derived from an EMBL/GenBank/DDBJ whole genome shotgun (WGS) entry which is preliminary data.</text>
</comment>
<sequence>MFANISHIDHVKIVRQKLFLIIEVSNSIAPHNVYLLYINIVPLQQIETAMRHLSASAFKKVTFIYNSSTIKYAAYAPRLGMYLLAGLLIRQI</sequence>
<accession>A0A101J7X0</accession>
<name>A0A101J7X0_CHLLI</name>